<proteinExistence type="predicted"/>
<dbReference type="AlphaFoldDB" id="E6PDE5"/>
<dbReference type="Pfam" id="PF00578">
    <property type="entry name" value="AhpC-TSA"/>
    <property type="match status" value="1"/>
</dbReference>
<accession>E6PDE5</accession>
<organism evidence="2">
    <name type="scientific">mine drainage metagenome</name>
    <dbReference type="NCBI Taxonomy" id="410659"/>
    <lineage>
        <taxon>unclassified sequences</taxon>
        <taxon>metagenomes</taxon>
        <taxon>ecological metagenomes</taxon>
    </lineage>
</organism>
<evidence type="ECO:0000313" key="3">
    <source>
        <dbReference type="EMBL" id="CBI00979.1"/>
    </source>
</evidence>
<dbReference type="InterPro" id="IPR000866">
    <property type="entry name" value="AhpC/TSA"/>
</dbReference>
<protein>
    <recommendedName>
        <fullName evidence="1">Alkyl hydroperoxide reductase subunit C/ Thiol specific antioxidant domain-containing protein</fullName>
    </recommendedName>
</protein>
<evidence type="ECO:0000259" key="1">
    <source>
        <dbReference type="Pfam" id="PF00578"/>
    </source>
</evidence>
<reference evidence="2" key="1">
    <citation type="submission" date="2009-10" db="EMBL/GenBank/DDBJ databases">
        <title>Diversity of trophic interactions inside an arsenic-rich microbial ecosystem.</title>
        <authorList>
            <person name="Bertin P.N."/>
            <person name="Heinrich-Salmeron A."/>
            <person name="Pelletier E."/>
            <person name="Goulhen-Chollet F."/>
            <person name="Arsene-Ploetze F."/>
            <person name="Gallien S."/>
            <person name="Calteau A."/>
            <person name="Vallenet D."/>
            <person name="Casiot C."/>
            <person name="Chane-Woon-Ming B."/>
            <person name="Giloteaux L."/>
            <person name="Barakat M."/>
            <person name="Bonnefoy V."/>
            <person name="Bruneel O."/>
            <person name="Chandler M."/>
            <person name="Cleiss J."/>
            <person name="Duran R."/>
            <person name="Elbaz-Poulichet F."/>
            <person name="Fonknechten N."/>
            <person name="Lauga B."/>
            <person name="Mornico D."/>
            <person name="Ortet P."/>
            <person name="Schaeffer C."/>
            <person name="Siguier P."/>
            <person name="Alexander Thil Smith A."/>
            <person name="Van Dorsselaer A."/>
            <person name="Weissenbach J."/>
            <person name="Medigue C."/>
            <person name="Le Paslier D."/>
        </authorList>
    </citation>
    <scope>NUCLEOTIDE SEQUENCE</scope>
</reference>
<dbReference type="GO" id="GO:0016209">
    <property type="term" value="F:antioxidant activity"/>
    <property type="evidence" value="ECO:0007669"/>
    <property type="project" value="InterPro"/>
</dbReference>
<feature type="domain" description="Alkyl hydroperoxide reductase subunit C/ Thiol specific antioxidant" evidence="1">
    <location>
        <begin position="19"/>
        <end position="58"/>
    </location>
</feature>
<gene>
    <name evidence="2" type="ORF">CARN1_1582</name>
    <name evidence="3" type="ORF">CARN4_0329</name>
</gene>
<dbReference type="InterPro" id="IPR036249">
    <property type="entry name" value="Thioredoxin-like_sf"/>
</dbReference>
<dbReference type="EMBL" id="CABO01000011">
    <property type="protein sequence ID" value="CBI00979.1"/>
    <property type="molecule type" value="Genomic_DNA"/>
</dbReference>
<dbReference type="SUPFAM" id="SSF52833">
    <property type="entry name" value="Thioredoxin-like"/>
    <property type="match status" value="1"/>
</dbReference>
<dbReference type="GO" id="GO:0016491">
    <property type="term" value="F:oxidoreductase activity"/>
    <property type="evidence" value="ECO:0007669"/>
    <property type="project" value="InterPro"/>
</dbReference>
<evidence type="ECO:0000313" key="2">
    <source>
        <dbReference type="EMBL" id="CBH74480.1"/>
    </source>
</evidence>
<comment type="caution">
    <text evidence="2">The sequence shown here is derived from an EMBL/GenBank/DDBJ whole genome shotgun (WGS) entry which is preliminary data.</text>
</comment>
<name>E6PDE5_9ZZZZ</name>
<sequence>MSTTFGRTSTASQSSTLKVGDAAPAFKLESHLGEKFSLADRKGVGPTVLAFIPFAFTPT</sequence>
<dbReference type="EMBL" id="CABL01000002">
    <property type="protein sequence ID" value="CBH74480.1"/>
    <property type="molecule type" value="Genomic_DNA"/>
</dbReference>
<dbReference type="Gene3D" id="3.40.30.10">
    <property type="entry name" value="Glutaredoxin"/>
    <property type="match status" value="1"/>
</dbReference>